<comment type="caution">
    <text evidence="1">The sequence shown here is derived from an EMBL/GenBank/DDBJ whole genome shotgun (WGS) entry which is preliminary data.</text>
</comment>
<gene>
    <name evidence="1" type="ORF">GX570_01415</name>
</gene>
<dbReference type="EMBL" id="JAAYYP010000042">
    <property type="protein sequence ID" value="NLF89996.1"/>
    <property type="molecule type" value="Genomic_DNA"/>
</dbReference>
<organism evidence="1 2">
    <name type="scientific">Corynebacterium marinum</name>
    <dbReference type="NCBI Taxonomy" id="349751"/>
    <lineage>
        <taxon>Bacteria</taxon>
        <taxon>Bacillati</taxon>
        <taxon>Actinomycetota</taxon>
        <taxon>Actinomycetes</taxon>
        <taxon>Mycobacteriales</taxon>
        <taxon>Corynebacteriaceae</taxon>
        <taxon>Corynebacterium</taxon>
    </lineage>
</organism>
<proteinExistence type="predicted"/>
<dbReference type="AlphaFoldDB" id="A0A847H9B0"/>
<sequence>MFNNEQSPPPAVRDMQSDRAVYIDQVEDIAVARQLLDQVLAVAALIDLPEIPVWAGADTLPLLAVAAAGIRDLPDGFQLRQVADRPAVSVGGGLTWLSRDLLPHPAPIA</sequence>
<accession>A0A847H9B0</accession>
<dbReference type="Proteomes" id="UP000523614">
    <property type="component" value="Unassembled WGS sequence"/>
</dbReference>
<name>A0A847H9B0_9CORY</name>
<evidence type="ECO:0000313" key="1">
    <source>
        <dbReference type="EMBL" id="NLF89996.1"/>
    </source>
</evidence>
<protein>
    <submittedName>
        <fullName evidence="1">Uncharacterized protein</fullName>
    </submittedName>
</protein>
<reference evidence="1 2" key="1">
    <citation type="journal article" date="2020" name="Biotechnol. Biofuels">
        <title>New insights from the biogas microbiome by comprehensive genome-resolved metagenomics of nearly 1600 species originating from multiple anaerobic digesters.</title>
        <authorList>
            <person name="Campanaro S."/>
            <person name="Treu L."/>
            <person name="Rodriguez-R L.M."/>
            <person name="Kovalovszki A."/>
            <person name="Ziels R.M."/>
            <person name="Maus I."/>
            <person name="Zhu X."/>
            <person name="Kougias P.G."/>
            <person name="Basile A."/>
            <person name="Luo G."/>
            <person name="Schluter A."/>
            <person name="Konstantinidis K.T."/>
            <person name="Angelidaki I."/>
        </authorList>
    </citation>
    <scope>NUCLEOTIDE SEQUENCE [LARGE SCALE GENOMIC DNA]</scope>
    <source>
        <strain evidence="1">AS06rmzACSIP_235</strain>
    </source>
</reference>
<evidence type="ECO:0000313" key="2">
    <source>
        <dbReference type="Proteomes" id="UP000523614"/>
    </source>
</evidence>